<organism evidence="1 2">
    <name type="scientific">Dyella acidisoli</name>
    <dbReference type="NCBI Taxonomy" id="1867834"/>
    <lineage>
        <taxon>Bacteria</taxon>
        <taxon>Pseudomonadati</taxon>
        <taxon>Pseudomonadota</taxon>
        <taxon>Gammaproteobacteria</taxon>
        <taxon>Lysobacterales</taxon>
        <taxon>Rhodanobacteraceae</taxon>
        <taxon>Dyella</taxon>
    </lineage>
</organism>
<gene>
    <name evidence="1" type="ORF">GCM10007901_44890</name>
</gene>
<dbReference type="Proteomes" id="UP001156670">
    <property type="component" value="Unassembled WGS sequence"/>
</dbReference>
<dbReference type="EMBL" id="BSOB01000063">
    <property type="protein sequence ID" value="GLQ95533.1"/>
    <property type="molecule type" value="Genomic_DNA"/>
</dbReference>
<name>A0ABQ5XYR7_9GAMM</name>
<evidence type="ECO:0000313" key="1">
    <source>
        <dbReference type="EMBL" id="GLQ95533.1"/>
    </source>
</evidence>
<evidence type="ECO:0000313" key="2">
    <source>
        <dbReference type="Proteomes" id="UP001156670"/>
    </source>
</evidence>
<dbReference type="RefSeq" id="WP_284323221.1">
    <property type="nucleotide sequence ID" value="NZ_BSOB01000063.1"/>
</dbReference>
<accession>A0ABQ5XYR7</accession>
<protein>
    <submittedName>
        <fullName evidence="1">Uncharacterized protein</fullName>
    </submittedName>
</protein>
<reference evidence="2" key="1">
    <citation type="journal article" date="2019" name="Int. J. Syst. Evol. Microbiol.">
        <title>The Global Catalogue of Microorganisms (GCM) 10K type strain sequencing project: providing services to taxonomists for standard genome sequencing and annotation.</title>
        <authorList>
            <consortium name="The Broad Institute Genomics Platform"/>
            <consortium name="The Broad Institute Genome Sequencing Center for Infectious Disease"/>
            <person name="Wu L."/>
            <person name="Ma J."/>
        </authorList>
    </citation>
    <scope>NUCLEOTIDE SEQUENCE [LARGE SCALE GENOMIC DNA]</scope>
    <source>
        <strain evidence="2">NBRC 111980</strain>
    </source>
</reference>
<keyword evidence="2" id="KW-1185">Reference proteome</keyword>
<sequence>MAIGNYRVQLTESATKPQFLIKDPTTPQQKATAAAALIAARILIFLGNAASELF</sequence>
<comment type="caution">
    <text evidence="1">The sequence shown here is derived from an EMBL/GenBank/DDBJ whole genome shotgun (WGS) entry which is preliminary data.</text>
</comment>
<proteinExistence type="predicted"/>